<dbReference type="PRINTS" id="PR00757">
    <property type="entry name" value="AMINEOXDASEF"/>
</dbReference>
<dbReference type="InterPro" id="IPR036188">
    <property type="entry name" value="FAD/NAD-bd_sf"/>
</dbReference>
<evidence type="ECO:0000256" key="2">
    <source>
        <dbReference type="ARBA" id="ARBA00005995"/>
    </source>
</evidence>
<name>A0ABP7PSF1_9ACTN</name>
<dbReference type="InterPro" id="IPR001613">
    <property type="entry name" value="Flavin_amine_oxidase"/>
</dbReference>
<dbReference type="Proteomes" id="UP001418444">
    <property type="component" value="Unassembled WGS sequence"/>
</dbReference>
<evidence type="ECO:0000256" key="3">
    <source>
        <dbReference type="ARBA" id="ARBA00023002"/>
    </source>
</evidence>
<dbReference type="EMBL" id="BAAAZW010000013">
    <property type="protein sequence ID" value="GAA3970230.1"/>
    <property type="molecule type" value="Genomic_DNA"/>
</dbReference>
<evidence type="ECO:0000256" key="1">
    <source>
        <dbReference type="ARBA" id="ARBA00001974"/>
    </source>
</evidence>
<keyword evidence="3" id="KW-0560">Oxidoreductase</keyword>
<dbReference type="RefSeq" id="WP_344785847.1">
    <property type="nucleotide sequence ID" value="NZ_BAAAZW010000013.1"/>
</dbReference>
<dbReference type="Gene3D" id="3.50.50.60">
    <property type="entry name" value="FAD/NAD(P)-binding domain"/>
    <property type="match status" value="1"/>
</dbReference>
<evidence type="ECO:0000313" key="6">
    <source>
        <dbReference type="Proteomes" id="UP001418444"/>
    </source>
</evidence>
<dbReference type="SUPFAM" id="SSF51905">
    <property type="entry name" value="FAD/NAD(P)-binding domain"/>
    <property type="match status" value="1"/>
</dbReference>
<comment type="cofactor">
    <cofactor evidence="1">
        <name>FAD</name>
        <dbReference type="ChEBI" id="CHEBI:57692"/>
    </cofactor>
</comment>
<proteinExistence type="inferred from homology"/>
<dbReference type="SUPFAM" id="SSF54373">
    <property type="entry name" value="FAD-linked reductases, C-terminal domain"/>
    <property type="match status" value="1"/>
</dbReference>
<dbReference type="PANTHER" id="PTHR43563">
    <property type="entry name" value="AMINE OXIDASE"/>
    <property type="match status" value="1"/>
</dbReference>
<dbReference type="Pfam" id="PF01593">
    <property type="entry name" value="Amino_oxidase"/>
    <property type="match status" value="2"/>
</dbReference>
<dbReference type="PANTHER" id="PTHR43563:SF1">
    <property type="entry name" value="AMINE OXIDASE [FLAVIN-CONTAINING] B"/>
    <property type="match status" value="1"/>
</dbReference>
<dbReference type="InterPro" id="IPR050703">
    <property type="entry name" value="Flavin_MAO"/>
</dbReference>
<reference evidence="6" key="1">
    <citation type="journal article" date="2019" name="Int. J. Syst. Evol. Microbiol.">
        <title>The Global Catalogue of Microorganisms (GCM) 10K type strain sequencing project: providing services to taxonomists for standard genome sequencing and annotation.</title>
        <authorList>
            <consortium name="The Broad Institute Genomics Platform"/>
            <consortium name="The Broad Institute Genome Sequencing Center for Infectious Disease"/>
            <person name="Wu L."/>
            <person name="Ma J."/>
        </authorList>
    </citation>
    <scope>NUCLEOTIDE SEQUENCE [LARGE SCALE GENOMIC DNA]</scope>
    <source>
        <strain evidence="6">JCM 16923</strain>
    </source>
</reference>
<organism evidence="5 6">
    <name type="scientific">Gordonia caeni</name>
    <dbReference type="NCBI Taxonomy" id="1007097"/>
    <lineage>
        <taxon>Bacteria</taxon>
        <taxon>Bacillati</taxon>
        <taxon>Actinomycetota</taxon>
        <taxon>Actinomycetes</taxon>
        <taxon>Mycobacteriales</taxon>
        <taxon>Gordoniaceae</taxon>
        <taxon>Gordonia</taxon>
    </lineage>
</organism>
<evidence type="ECO:0000313" key="5">
    <source>
        <dbReference type="EMBL" id="GAA3970230.1"/>
    </source>
</evidence>
<protein>
    <submittedName>
        <fullName evidence="5">FAD-dependent oxidoreductase</fullName>
    </submittedName>
</protein>
<keyword evidence="6" id="KW-1185">Reference proteome</keyword>
<feature type="domain" description="Amine oxidase" evidence="4">
    <location>
        <begin position="184"/>
        <end position="428"/>
    </location>
</feature>
<dbReference type="InterPro" id="IPR002937">
    <property type="entry name" value="Amino_oxidase"/>
</dbReference>
<accession>A0ABP7PSF1</accession>
<comment type="caution">
    <text evidence="5">The sequence shown here is derived from an EMBL/GenBank/DDBJ whole genome shotgun (WGS) entry which is preliminary data.</text>
</comment>
<gene>
    <name evidence="5" type="ORF">GCM10022231_34610</name>
</gene>
<sequence length="434" mass="44629">MTSDSRPTVVVIGAGLSGLIAARALVRAGIEVAVLEAADRAGGRALSETTVLGSRVDLGGQWLGHDHHAMAGLAAETGTTVFAMHSGRLPALIERRRPLSPLSPGVLIAALATGLAGALAAAGRPAVSNDRPLSAWLSRVPTRRARRLLEALALISWTADLDRLSPRAMTAMIRSQGGVRTMLSTTGGAQDSLVVEGVGAIVDALAGELGPRIHLGAPVTRIDRDAGGVTVHTDGRAWRAAEAIVTVPAPVAARIEHRPPLPAARTAVEEGAYMGSVYKAIAVYDSPFWRATAEAECVILDEPARAVFDTSPPDGPGHLCTLVAGPAARALDGLDPAERRAALLDPLADRLGAEVARPAGWHEKSWHLDPHVGGGYLALPEPGSTAGFLPHDATPAGRVHWAGAETSGEHPGYLEGAVLAGERAAAEVAAALAG</sequence>
<comment type="similarity">
    <text evidence="2">Belongs to the flavin monoamine oxidase family.</text>
</comment>
<feature type="domain" description="Amine oxidase" evidence="4">
    <location>
        <begin position="16"/>
        <end position="79"/>
    </location>
</feature>
<evidence type="ECO:0000259" key="4">
    <source>
        <dbReference type="Pfam" id="PF01593"/>
    </source>
</evidence>